<dbReference type="InterPro" id="IPR021283">
    <property type="entry name" value="Phage_Wedge1"/>
</dbReference>
<evidence type="ECO:0000313" key="1">
    <source>
        <dbReference type="EMBL" id="SBV63356.1"/>
    </source>
</evidence>
<dbReference type="Pfam" id="PF11041">
    <property type="entry name" value="Phage_Wedge1"/>
    <property type="match status" value="1"/>
</dbReference>
<dbReference type="EMBL" id="FLUA01000027">
    <property type="protein sequence ID" value="SBV63356.1"/>
    <property type="molecule type" value="Genomic_DNA"/>
</dbReference>
<evidence type="ECO:0008006" key="3">
    <source>
        <dbReference type="Google" id="ProtNLM"/>
    </source>
</evidence>
<reference evidence="1" key="1">
    <citation type="submission" date="2016-04" db="EMBL/GenBank/DDBJ databases">
        <authorList>
            <person name="Evans L.H."/>
            <person name="Alamgir A."/>
            <person name="Owens N."/>
            <person name="Weber N.D."/>
            <person name="Virtaneva K."/>
            <person name="Barbian K."/>
            <person name="Babar A."/>
            <person name="Rosenke K."/>
        </authorList>
    </citation>
    <scope>NUCLEOTIDE SEQUENCE</scope>
    <source>
        <strain evidence="1">86-2</strain>
        <strain evidence="2">92-3</strain>
    </source>
</reference>
<gene>
    <name evidence="1" type="ORF">KL86CIT2_30022</name>
    <name evidence="2" type="ORF">KM92CIT3_80795</name>
</gene>
<name>A0A212I9M1_9ENTR</name>
<dbReference type="EMBL" id="FLUB01000020">
    <property type="protein sequence ID" value="SBV68259.1"/>
    <property type="molecule type" value="Genomic_DNA"/>
</dbReference>
<protein>
    <recommendedName>
        <fullName evidence="3">DUF2612 domain-containing protein</fullName>
    </recommendedName>
</protein>
<dbReference type="RefSeq" id="WP_181635575.1">
    <property type="nucleotide sequence ID" value="NZ_LT598669.1"/>
</dbReference>
<organism evidence="1">
    <name type="scientific">uncultured Citrobacter sp</name>
    <dbReference type="NCBI Taxonomy" id="200446"/>
    <lineage>
        <taxon>Bacteria</taxon>
        <taxon>Pseudomonadati</taxon>
        <taxon>Pseudomonadota</taxon>
        <taxon>Gammaproteobacteria</taxon>
        <taxon>Enterobacterales</taxon>
        <taxon>Enterobacteriaceae</taxon>
        <taxon>Citrobacter</taxon>
        <taxon>environmental samples</taxon>
    </lineage>
</organism>
<sequence length="217" mass="25358">MNIQRFDFSLDLMKVLKWEYDQSPNLSNIFNLKQKWYDDNHQDFWTSWERDVFNLFTANDFGLNVWAIILNLPLYTESKASPTNYPAFGFADFGLNFGRSNFAVDVDSVNKLTVEQKRQLLRMRWWQITSDGSMPSINHALYDVFGKDVYALDGQDMTITVVYQIILPDIMMRLLQDFDLIPRASGVKFNHLVKPRDAFGFADYNLNFDQPNSQFGS</sequence>
<proteinExistence type="predicted"/>
<evidence type="ECO:0000313" key="2">
    <source>
        <dbReference type="EMBL" id="SBV68259.1"/>
    </source>
</evidence>
<dbReference type="AlphaFoldDB" id="A0A212I9M1"/>
<accession>A0A212I9M1</accession>